<dbReference type="AlphaFoldDB" id="A0A095ZCA6"/>
<protein>
    <submittedName>
        <fullName evidence="1">Uncharacterized protein</fullName>
    </submittedName>
</protein>
<dbReference type="RefSeq" id="WP_035122552.1">
    <property type="nucleotide sequence ID" value="NZ_JRNE01000057.1"/>
</dbReference>
<dbReference type="eggNOG" id="ENOG5031JG8">
    <property type="taxonomic scope" value="Bacteria"/>
</dbReference>
<evidence type="ECO:0000313" key="1">
    <source>
        <dbReference type="EMBL" id="KGF16297.1"/>
    </source>
</evidence>
<name>A0A095ZCA6_9CORY</name>
<reference evidence="1 2" key="1">
    <citation type="submission" date="2014-07" db="EMBL/GenBank/DDBJ databases">
        <authorList>
            <person name="McCorrison J."/>
            <person name="Sanka R."/>
            <person name="Torralba M."/>
            <person name="Gillis M."/>
            <person name="Haft D.H."/>
            <person name="Methe B."/>
            <person name="Sutton G."/>
            <person name="Nelson K.E."/>
        </authorList>
    </citation>
    <scope>NUCLEOTIDE SEQUENCE [LARGE SCALE GENOMIC DNA]</scope>
    <source>
        <strain evidence="1 2">DNF00450</strain>
    </source>
</reference>
<proteinExistence type="predicted"/>
<dbReference type="Proteomes" id="UP000029548">
    <property type="component" value="Unassembled WGS sequence"/>
</dbReference>
<evidence type="ECO:0000313" key="2">
    <source>
        <dbReference type="Proteomes" id="UP000029548"/>
    </source>
</evidence>
<sequence>MPAIVFDCLVPPADSDDLARAFSARLGQLESEGKISDADVIVSDAPVDEQLIEQWERENPDEPVGDRVMRRYTLDLAGLQGSLNALTMDLSRLLTPAAPLPDDPVLRQFDDMLENVARYPWMVAVRP</sequence>
<organism evidence="1 2">
    <name type="scientific">Corynebacterium freneyi DNF00450</name>
    <dbReference type="NCBI Taxonomy" id="1287475"/>
    <lineage>
        <taxon>Bacteria</taxon>
        <taxon>Bacillati</taxon>
        <taxon>Actinomycetota</taxon>
        <taxon>Actinomycetes</taxon>
        <taxon>Mycobacteriales</taxon>
        <taxon>Corynebacteriaceae</taxon>
        <taxon>Corynebacterium</taxon>
    </lineage>
</organism>
<gene>
    <name evidence="1" type="ORF">HMPREF1650_08325</name>
</gene>
<accession>A0A095ZCA6</accession>
<comment type="caution">
    <text evidence="1">The sequence shown here is derived from an EMBL/GenBank/DDBJ whole genome shotgun (WGS) entry which is preliminary data.</text>
</comment>
<dbReference type="EMBL" id="JRNE01000057">
    <property type="protein sequence ID" value="KGF16297.1"/>
    <property type="molecule type" value="Genomic_DNA"/>
</dbReference>